<organism evidence="1 2">
    <name type="scientific">Rhizopogon vinicolor AM-OR11-026</name>
    <dbReference type="NCBI Taxonomy" id="1314800"/>
    <lineage>
        <taxon>Eukaryota</taxon>
        <taxon>Fungi</taxon>
        <taxon>Dikarya</taxon>
        <taxon>Basidiomycota</taxon>
        <taxon>Agaricomycotina</taxon>
        <taxon>Agaricomycetes</taxon>
        <taxon>Agaricomycetidae</taxon>
        <taxon>Boletales</taxon>
        <taxon>Suillineae</taxon>
        <taxon>Rhizopogonaceae</taxon>
        <taxon>Rhizopogon</taxon>
    </lineage>
</organism>
<proteinExistence type="predicted"/>
<reference evidence="1 2" key="1">
    <citation type="submission" date="2016-06" db="EMBL/GenBank/DDBJ databases">
        <title>Comparative genomics of the ectomycorrhizal sister species Rhizopogon vinicolor and Rhizopogon vesiculosus (Basidiomycota: Boletales) reveals a divergence of the mating type B locus.</title>
        <authorList>
            <consortium name="DOE Joint Genome Institute"/>
            <person name="Mujic A.B."/>
            <person name="Kuo A."/>
            <person name="Tritt A."/>
            <person name="Lipzen A."/>
            <person name="Chen C."/>
            <person name="Johnson J."/>
            <person name="Sharma A."/>
            <person name="Barry K."/>
            <person name="Grigoriev I.V."/>
            <person name="Spatafora J.W."/>
        </authorList>
    </citation>
    <scope>NUCLEOTIDE SEQUENCE [LARGE SCALE GENOMIC DNA]</scope>
    <source>
        <strain evidence="1 2">AM-OR11-026</strain>
    </source>
</reference>
<gene>
    <name evidence="1" type="ORF">K503DRAFT_806646</name>
</gene>
<dbReference type="AlphaFoldDB" id="A0A1B7ME28"/>
<protein>
    <submittedName>
        <fullName evidence="1">Uncharacterized protein</fullName>
    </submittedName>
</protein>
<keyword evidence="2" id="KW-1185">Reference proteome</keyword>
<sequence>MSNQQYTCKLPAEFSPSMVNFSSKSPQDCLTLISASINNFIMADQCSALDYQDSPFLQDAEITVNPNPISVNGYILSIPSIYYGNAALNKPVVQLRHHLIYLSFIFLIYVPSFV</sequence>
<evidence type="ECO:0000313" key="1">
    <source>
        <dbReference type="EMBL" id="OAX30854.1"/>
    </source>
</evidence>
<dbReference type="EMBL" id="KV449847">
    <property type="protein sequence ID" value="OAX30854.1"/>
    <property type="molecule type" value="Genomic_DNA"/>
</dbReference>
<dbReference type="STRING" id="1314800.A0A1B7ME28"/>
<dbReference type="InParanoid" id="A0A1B7ME28"/>
<accession>A0A1B7ME28</accession>
<name>A0A1B7ME28_9AGAM</name>
<dbReference type="OrthoDB" id="2662877at2759"/>
<dbReference type="Proteomes" id="UP000092154">
    <property type="component" value="Unassembled WGS sequence"/>
</dbReference>
<evidence type="ECO:0000313" key="2">
    <source>
        <dbReference type="Proteomes" id="UP000092154"/>
    </source>
</evidence>